<reference evidence="2 3" key="1">
    <citation type="submission" date="2017-10" db="EMBL/GenBank/DDBJ databases">
        <title>Development of genomic resources for the powdery mildew, Erysiphe pulchra.</title>
        <authorList>
            <person name="Wadl P.A."/>
            <person name="Mack B.M."/>
            <person name="Moore G."/>
            <person name="Beltz S.B."/>
        </authorList>
    </citation>
    <scope>NUCLEOTIDE SEQUENCE [LARGE SCALE GENOMIC DNA]</scope>
    <source>
        <strain evidence="2">Cflorida</strain>
    </source>
</reference>
<name>A0A2S4PKZ3_9PEZI</name>
<feature type="compositionally biased region" description="Low complexity" evidence="1">
    <location>
        <begin position="52"/>
        <end position="65"/>
    </location>
</feature>
<accession>A0A2S4PKZ3</accession>
<dbReference type="OrthoDB" id="3598986at2759"/>
<keyword evidence="3" id="KW-1185">Reference proteome</keyword>
<evidence type="ECO:0000313" key="3">
    <source>
        <dbReference type="Proteomes" id="UP000237438"/>
    </source>
</evidence>
<proteinExistence type="predicted"/>
<feature type="region of interest" description="Disordered" evidence="1">
    <location>
        <begin position="45"/>
        <end position="65"/>
    </location>
</feature>
<evidence type="ECO:0000256" key="1">
    <source>
        <dbReference type="SAM" id="MobiDB-lite"/>
    </source>
</evidence>
<protein>
    <submittedName>
        <fullName evidence="2">Uncharacterized protein</fullName>
    </submittedName>
</protein>
<dbReference type="Proteomes" id="UP000237438">
    <property type="component" value="Unassembled WGS sequence"/>
</dbReference>
<organism evidence="2 3">
    <name type="scientific">Erysiphe pulchra</name>
    <dbReference type="NCBI Taxonomy" id="225359"/>
    <lineage>
        <taxon>Eukaryota</taxon>
        <taxon>Fungi</taxon>
        <taxon>Dikarya</taxon>
        <taxon>Ascomycota</taxon>
        <taxon>Pezizomycotina</taxon>
        <taxon>Leotiomycetes</taxon>
        <taxon>Erysiphales</taxon>
        <taxon>Erysiphaceae</taxon>
        <taxon>Erysiphe</taxon>
    </lineage>
</organism>
<dbReference type="EMBL" id="PEDP01002360">
    <property type="protein sequence ID" value="POS82710.1"/>
    <property type="molecule type" value="Genomic_DNA"/>
</dbReference>
<gene>
    <name evidence="2" type="ORF">EPUL_006738</name>
</gene>
<comment type="caution">
    <text evidence="2">The sequence shown here is derived from an EMBL/GenBank/DDBJ whole genome shotgun (WGS) entry which is preliminary data.</text>
</comment>
<sequence length="182" mass="20584">MDSNFISRSLAIQDKKSKHSSINHEPIEKFSLQTEHRDGDERFCNQASANHSSTDSSTYPSSRISQQSNKFNSLSGYVKCPLNEDGENLRLSLAQTASASFMEDSNRTDVDIDININIDEGFYDLHSENNEIDTIQTQLEALTTNCELYISQIASGLVRARKMGTIVRWRRSTDFIHEGKPM</sequence>
<evidence type="ECO:0000313" key="2">
    <source>
        <dbReference type="EMBL" id="POS82710.1"/>
    </source>
</evidence>
<dbReference type="AlphaFoldDB" id="A0A2S4PKZ3"/>
<feature type="non-terminal residue" evidence="2">
    <location>
        <position position="182"/>
    </location>
</feature>